<dbReference type="InterPro" id="IPR049371">
    <property type="entry name" value="GspD-like_N0"/>
</dbReference>
<evidence type="ECO:0000259" key="14">
    <source>
        <dbReference type="Pfam" id="PF21305"/>
    </source>
</evidence>
<keyword evidence="5" id="KW-0812">Transmembrane</keyword>
<dbReference type="EMBL" id="FNCE01000002">
    <property type="protein sequence ID" value="SDF74043.1"/>
    <property type="molecule type" value="Genomic_DNA"/>
</dbReference>
<evidence type="ECO:0000256" key="4">
    <source>
        <dbReference type="ARBA" id="ARBA00022452"/>
    </source>
</evidence>
<name>A0A1G7NJ41_9PROT</name>
<comment type="similarity">
    <text evidence="2">Belongs to the bacterial secretin family. GSP D subfamily.</text>
</comment>
<dbReference type="Pfam" id="PF21305">
    <property type="entry name" value="type_II_gspD_N0"/>
    <property type="match status" value="1"/>
</dbReference>
<dbReference type="Gene3D" id="3.30.1370.120">
    <property type="match status" value="2"/>
</dbReference>
<reference evidence="15 16" key="1">
    <citation type="submission" date="2016-10" db="EMBL/GenBank/DDBJ databases">
        <authorList>
            <person name="de Groot N.N."/>
        </authorList>
    </citation>
    <scope>NUCLEOTIDE SEQUENCE [LARGE SCALE GENOMIC DNA]</scope>
    <source>
        <strain evidence="15 16">DSM 25584</strain>
    </source>
</reference>
<dbReference type="NCBIfam" id="TIGR02517">
    <property type="entry name" value="type_II_gspD"/>
    <property type="match status" value="1"/>
</dbReference>
<evidence type="ECO:0000259" key="12">
    <source>
        <dbReference type="Pfam" id="PF00263"/>
    </source>
</evidence>
<dbReference type="GO" id="GO:0009279">
    <property type="term" value="C:cell outer membrane"/>
    <property type="evidence" value="ECO:0007669"/>
    <property type="project" value="UniProtKB-SubCell"/>
</dbReference>
<dbReference type="PRINTS" id="PR00811">
    <property type="entry name" value="BCTERIALGSPD"/>
</dbReference>
<dbReference type="InterPro" id="IPR005644">
    <property type="entry name" value="NolW-like"/>
</dbReference>
<dbReference type="PANTHER" id="PTHR30332">
    <property type="entry name" value="PROBABLE GENERAL SECRETION PATHWAY PROTEIN D"/>
    <property type="match status" value="1"/>
</dbReference>
<evidence type="ECO:0000259" key="13">
    <source>
        <dbReference type="Pfam" id="PF03958"/>
    </source>
</evidence>
<evidence type="ECO:0000313" key="16">
    <source>
        <dbReference type="Proteomes" id="UP000199415"/>
    </source>
</evidence>
<evidence type="ECO:0000256" key="1">
    <source>
        <dbReference type="ARBA" id="ARBA00004442"/>
    </source>
</evidence>
<dbReference type="Proteomes" id="UP000199415">
    <property type="component" value="Unassembled WGS sequence"/>
</dbReference>
<keyword evidence="6" id="KW-0732">Signal</keyword>
<dbReference type="InterPro" id="IPR001775">
    <property type="entry name" value="GspD/PilQ"/>
</dbReference>
<dbReference type="RefSeq" id="WP_143006144.1">
    <property type="nucleotide sequence ID" value="NZ_FNCE01000002.1"/>
</dbReference>
<evidence type="ECO:0000313" key="15">
    <source>
        <dbReference type="EMBL" id="SDF74043.1"/>
    </source>
</evidence>
<dbReference type="GO" id="GO:0015627">
    <property type="term" value="C:type II protein secretion system complex"/>
    <property type="evidence" value="ECO:0007669"/>
    <property type="project" value="InterPro"/>
</dbReference>
<dbReference type="InterPro" id="IPR050810">
    <property type="entry name" value="Bact_Secretion_Sys_Channel"/>
</dbReference>
<proteinExistence type="inferred from homology"/>
<dbReference type="GO" id="GO:0015628">
    <property type="term" value="P:protein secretion by the type II secretion system"/>
    <property type="evidence" value="ECO:0007669"/>
    <property type="project" value="InterPro"/>
</dbReference>
<dbReference type="Pfam" id="PF03958">
    <property type="entry name" value="Secretin_N"/>
    <property type="match status" value="1"/>
</dbReference>
<feature type="domain" description="NolW-like" evidence="13">
    <location>
        <begin position="328"/>
        <end position="496"/>
    </location>
</feature>
<feature type="compositionally biased region" description="Gly residues" evidence="11">
    <location>
        <begin position="379"/>
        <end position="394"/>
    </location>
</feature>
<feature type="domain" description="GspD-like N0" evidence="14">
    <location>
        <begin position="89"/>
        <end position="159"/>
    </location>
</feature>
<keyword evidence="16" id="KW-1185">Reference proteome</keyword>
<dbReference type="OrthoDB" id="9775455at2"/>
<evidence type="ECO:0000256" key="10">
    <source>
        <dbReference type="RuleBase" id="RU004004"/>
    </source>
</evidence>
<evidence type="ECO:0000256" key="8">
    <source>
        <dbReference type="ARBA" id="ARBA00023136"/>
    </source>
</evidence>
<dbReference type="InterPro" id="IPR038591">
    <property type="entry name" value="NolW-like_sf"/>
</dbReference>
<feature type="region of interest" description="Disordered" evidence="11">
    <location>
        <begin position="25"/>
        <end position="60"/>
    </location>
</feature>
<feature type="compositionally biased region" description="Acidic residues" evidence="11">
    <location>
        <begin position="45"/>
        <end position="60"/>
    </location>
</feature>
<evidence type="ECO:0000256" key="7">
    <source>
        <dbReference type="ARBA" id="ARBA00022927"/>
    </source>
</evidence>
<keyword evidence="4" id="KW-1134">Transmembrane beta strand</keyword>
<evidence type="ECO:0000256" key="11">
    <source>
        <dbReference type="SAM" id="MobiDB-lite"/>
    </source>
</evidence>
<protein>
    <submittedName>
        <fullName evidence="15">General secretion pathway protein D</fullName>
    </submittedName>
</protein>
<feature type="compositionally biased region" description="Low complexity" evidence="11">
    <location>
        <begin position="763"/>
        <end position="777"/>
    </location>
</feature>
<keyword evidence="3 10" id="KW-0813">Transport</keyword>
<feature type="region of interest" description="Disordered" evidence="11">
    <location>
        <begin position="354"/>
        <end position="459"/>
    </location>
</feature>
<dbReference type="STRING" id="1082479.SAMN05216241_102189"/>
<evidence type="ECO:0000256" key="9">
    <source>
        <dbReference type="ARBA" id="ARBA00023237"/>
    </source>
</evidence>
<evidence type="ECO:0000256" key="6">
    <source>
        <dbReference type="ARBA" id="ARBA00022729"/>
    </source>
</evidence>
<feature type="region of interest" description="Disordered" evidence="11">
    <location>
        <begin position="749"/>
        <end position="777"/>
    </location>
</feature>
<keyword evidence="9" id="KW-0998">Cell outer membrane</keyword>
<dbReference type="AlphaFoldDB" id="A0A1G7NJ41"/>
<accession>A0A1G7NJ41</accession>
<organism evidence="15 16">
    <name type="scientific">Limimonas halophila</name>
    <dbReference type="NCBI Taxonomy" id="1082479"/>
    <lineage>
        <taxon>Bacteria</taxon>
        <taxon>Pseudomonadati</taxon>
        <taxon>Pseudomonadota</taxon>
        <taxon>Alphaproteobacteria</taxon>
        <taxon>Rhodospirillales</taxon>
        <taxon>Rhodovibrionaceae</taxon>
        <taxon>Limimonas</taxon>
    </lineage>
</organism>
<evidence type="ECO:0000256" key="3">
    <source>
        <dbReference type="ARBA" id="ARBA00022448"/>
    </source>
</evidence>
<dbReference type="Pfam" id="PF00263">
    <property type="entry name" value="Secretin"/>
    <property type="match status" value="1"/>
</dbReference>
<dbReference type="InterPro" id="IPR004846">
    <property type="entry name" value="T2SS/T3SS_dom"/>
</dbReference>
<keyword evidence="7" id="KW-0653">Protein transport</keyword>
<keyword evidence="8" id="KW-0472">Membrane</keyword>
<dbReference type="PANTHER" id="PTHR30332:SF25">
    <property type="entry name" value="SECRETIN XPSD"/>
    <property type="match status" value="1"/>
</dbReference>
<gene>
    <name evidence="15" type="ORF">SAMN05216241_102189</name>
</gene>
<feature type="domain" description="Type II/III secretion system secretin-like" evidence="12">
    <location>
        <begin position="564"/>
        <end position="729"/>
    </location>
</feature>
<comment type="subcellular location">
    <subcellularLocation>
        <location evidence="1 10">Cell outer membrane</location>
    </subcellularLocation>
</comment>
<evidence type="ECO:0000256" key="2">
    <source>
        <dbReference type="ARBA" id="ARBA00006980"/>
    </source>
</evidence>
<evidence type="ECO:0000256" key="5">
    <source>
        <dbReference type="ARBA" id="ARBA00022692"/>
    </source>
</evidence>
<feature type="compositionally biased region" description="Gly residues" evidence="11">
    <location>
        <begin position="427"/>
        <end position="441"/>
    </location>
</feature>
<feature type="compositionally biased region" description="Low complexity" evidence="11">
    <location>
        <begin position="395"/>
        <end position="426"/>
    </location>
</feature>
<dbReference type="InterPro" id="IPR013356">
    <property type="entry name" value="T2SS_GspD"/>
</dbReference>
<sequence length="777" mass="82081">MLVAFLAGLAGCTVPEDAEERRTLPADAIATDTADKAADAGQAAEGEDLGDDTETETLEEPEVYTGSGEFVGETRTRAEAGQTAGGYTLNFVGADLREVVDAVLGEALGVNYSIHSDVGGAVTARTTRPLTREQVVPALEDVLAMNGAAVVEKGGMYHIVPLEDARVPPPIGPGDTGASSYGTHIIPVNYVSAAALKDNLDEFVTPGRTLRVDRARNLLLFVGPGSEAGDLAEMVDLFDVDWMKGKSFALLPLDSAAPKRVVTELRSVFGRQQGSDGTDVLQDVIRFMPIQRMNAVLVITKQRGYLERARTWVERLDRGVAQQERKLFVYDVDNARAQDLARVLGQMFSVQVSSGSRQQQGTVAPGRQSVSLSSRGNQSGTGTGTTGSGSGAGTRGNNSSTANTNGSDSGSTTGTGTSGTGDSSLGGADGGGGSAFGGRQRGGQVTAQGGPPVQLGNGRQPRIIADTRNNALLVLATGEQYQMIRSTLDRLDQVPLQVVIEATIAEVRLEDELQYGLRFFFEDDSGSTTGNVTFSDLSSGGVAQSFPGFSFLLESGDTRSVLNALSDVSDVNVISSPHLMVLNNQSARIQVGDEVPVATRSAQSTTDPDAPVVNQIEFRNTGTILEVSPHVNESGLVTLDIRQEVSDVTQTTTSGLNSPTIQQREITSNVAVQSGQTIALGGLIEDSRDRSEVGVPLLKDIPYVGNAFKNVTVTKSRTELLVLLTPRVVHDQQEADQVTRELRRRLEGVKMFRKKAPNQGTPSDAASQSGASSTQQP</sequence>